<dbReference type="Proteomes" id="UP000515708">
    <property type="component" value="Chromosome"/>
</dbReference>
<dbReference type="RefSeq" id="WP_182255683.1">
    <property type="nucleotide sequence ID" value="NZ_CP043732.1"/>
</dbReference>
<dbReference type="Pfam" id="PF00392">
    <property type="entry name" value="GntR"/>
    <property type="match status" value="1"/>
</dbReference>
<evidence type="ECO:0000256" key="1">
    <source>
        <dbReference type="ARBA" id="ARBA00005384"/>
    </source>
</evidence>
<dbReference type="PANTHER" id="PTHR46577">
    <property type="entry name" value="HTH-TYPE TRANSCRIPTIONAL REGULATORY PROTEIN GABR"/>
    <property type="match status" value="1"/>
</dbReference>
<keyword evidence="7" id="KW-0032">Aminotransferase</keyword>
<dbReference type="SMART" id="SM00345">
    <property type="entry name" value="HTH_GNTR"/>
    <property type="match status" value="1"/>
</dbReference>
<dbReference type="InterPro" id="IPR015421">
    <property type="entry name" value="PyrdxlP-dep_Trfase_major"/>
</dbReference>
<comment type="similarity">
    <text evidence="1">In the C-terminal section; belongs to the class-I pyridoxal-phosphate-dependent aminotransferase family.</text>
</comment>
<name>A0A7D8AJ80_9MICO</name>
<feature type="domain" description="HTH gntR-type" evidence="6">
    <location>
        <begin position="21"/>
        <end position="89"/>
    </location>
</feature>
<evidence type="ECO:0000256" key="5">
    <source>
        <dbReference type="ARBA" id="ARBA00023163"/>
    </source>
</evidence>
<evidence type="ECO:0000256" key="4">
    <source>
        <dbReference type="ARBA" id="ARBA00023125"/>
    </source>
</evidence>
<dbReference type="InterPro" id="IPR036388">
    <property type="entry name" value="WH-like_DNA-bd_sf"/>
</dbReference>
<keyword evidence="7" id="KW-0808">Transferase</keyword>
<sequence length="450" mass="47626">MTEGDQSAAVPAWVDATQIPDVSARGIASHVAALVRSGELSLGEVLPPVRVLAGELRVSPSTISTAWGLLKKRGLLTGTGKAGVKVASATGLIRGLEMYATVPGVNDLRLLYPDGELLPALDQALVGAAHQKNLNEYYDSAILPALQRAIEPSWPTRSEAFAVANGGADAVWSVLQSISVPGDRILVESPTQPQLLSLMVELGLTIVPIPYGVDGLDPRAFRDALATRPAAIFFQPRAQVPTGLASSRERIAALAGMIRGPHHPLIMEYDDLGDLARGRHHSFAEHAPDHTVIIRSYEKSYGPDLRLAVIGAPENVIRNAHAQIRLTRQWTSRILQAALAWMLEDPTTAASLSAARSTYAMRLTALTAQLRARGIPIATEDGFCVWVPVISESAAAEELSGLGILVMRGASSFAGAAGPHIRVATSRLPVDAAPRLAELIAAAAGRVEDS</sequence>
<dbReference type="InterPro" id="IPR015424">
    <property type="entry name" value="PyrdxlP-dep_Trfase"/>
</dbReference>
<dbReference type="SUPFAM" id="SSF46785">
    <property type="entry name" value="Winged helix' DNA-binding domain"/>
    <property type="match status" value="1"/>
</dbReference>
<dbReference type="GO" id="GO:0030170">
    <property type="term" value="F:pyridoxal phosphate binding"/>
    <property type="evidence" value="ECO:0007669"/>
    <property type="project" value="InterPro"/>
</dbReference>
<proteinExistence type="inferred from homology"/>
<keyword evidence="2" id="KW-0663">Pyridoxal phosphate</keyword>
<dbReference type="InterPro" id="IPR004839">
    <property type="entry name" value="Aminotransferase_I/II_large"/>
</dbReference>
<dbReference type="PROSITE" id="PS50949">
    <property type="entry name" value="HTH_GNTR"/>
    <property type="match status" value="1"/>
</dbReference>
<gene>
    <name evidence="7" type="ORF">FVO59_06020</name>
</gene>
<keyword evidence="3" id="KW-0805">Transcription regulation</keyword>
<evidence type="ECO:0000259" key="6">
    <source>
        <dbReference type="PROSITE" id="PS50949"/>
    </source>
</evidence>
<dbReference type="PANTHER" id="PTHR46577:SF1">
    <property type="entry name" value="HTH-TYPE TRANSCRIPTIONAL REGULATORY PROTEIN GABR"/>
    <property type="match status" value="1"/>
</dbReference>
<dbReference type="CDD" id="cd00609">
    <property type="entry name" value="AAT_like"/>
    <property type="match status" value="1"/>
</dbReference>
<evidence type="ECO:0000313" key="7">
    <source>
        <dbReference type="EMBL" id="QMU96829.1"/>
    </source>
</evidence>
<dbReference type="SUPFAM" id="SSF53383">
    <property type="entry name" value="PLP-dependent transferases"/>
    <property type="match status" value="1"/>
</dbReference>
<dbReference type="InterPro" id="IPR036390">
    <property type="entry name" value="WH_DNA-bd_sf"/>
</dbReference>
<organism evidence="7 8">
    <name type="scientific">Microbacterium esteraromaticum</name>
    <dbReference type="NCBI Taxonomy" id="57043"/>
    <lineage>
        <taxon>Bacteria</taxon>
        <taxon>Bacillati</taxon>
        <taxon>Actinomycetota</taxon>
        <taxon>Actinomycetes</taxon>
        <taxon>Micrococcales</taxon>
        <taxon>Microbacteriaceae</taxon>
        <taxon>Microbacterium</taxon>
    </lineage>
</organism>
<dbReference type="AlphaFoldDB" id="A0A7D8AJ80"/>
<dbReference type="InterPro" id="IPR000524">
    <property type="entry name" value="Tscrpt_reg_HTH_GntR"/>
</dbReference>
<evidence type="ECO:0000256" key="3">
    <source>
        <dbReference type="ARBA" id="ARBA00023015"/>
    </source>
</evidence>
<keyword evidence="5" id="KW-0804">Transcription</keyword>
<dbReference type="GO" id="GO:0008483">
    <property type="term" value="F:transaminase activity"/>
    <property type="evidence" value="ECO:0007669"/>
    <property type="project" value="UniProtKB-KW"/>
</dbReference>
<dbReference type="GO" id="GO:0003700">
    <property type="term" value="F:DNA-binding transcription factor activity"/>
    <property type="evidence" value="ECO:0007669"/>
    <property type="project" value="InterPro"/>
</dbReference>
<evidence type="ECO:0000313" key="8">
    <source>
        <dbReference type="Proteomes" id="UP000515708"/>
    </source>
</evidence>
<protein>
    <submittedName>
        <fullName evidence="7">Aminotransferase class I/II-fold pyridoxal phosphate-dependent enzyme</fullName>
    </submittedName>
</protein>
<evidence type="ECO:0000256" key="2">
    <source>
        <dbReference type="ARBA" id="ARBA00022898"/>
    </source>
</evidence>
<dbReference type="Gene3D" id="1.10.10.10">
    <property type="entry name" value="Winged helix-like DNA-binding domain superfamily/Winged helix DNA-binding domain"/>
    <property type="match status" value="1"/>
</dbReference>
<keyword evidence="4" id="KW-0238">DNA-binding</keyword>
<dbReference type="Gene3D" id="3.40.640.10">
    <property type="entry name" value="Type I PLP-dependent aspartate aminotransferase-like (Major domain)"/>
    <property type="match status" value="1"/>
</dbReference>
<dbReference type="Pfam" id="PF00155">
    <property type="entry name" value="Aminotran_1_2"/>
    <property type="match status" value="1"/>
</dbReference>
<dbReference type="GO" id="GO:0003677">
    <property type="term" value="F:DNA binding"/>
    <property type="evidence" value="ECO:0007669"/>
    <property type="project" value="UniProtKB-KW"/>
</dbReference>
<dbReference type="EMBL" id="CP043732">
    <property type="protein sequence ID" value="QMU96829.1"/>
    <property type="molecule type" value="Genomic_DNA"/>
</dbReference>
<reference evidence="7 8" key="1">
    <citation type="journal article" date="2020" name="Front. Microbiol.">
        <title>Design of Bacterial Strain-Specific qPCR Assays Using NGS Data and Publicly Available Resources and Its Application to Track Biocontrol Strains.</title>
        <authorList>
            <person name="Hernandez I."/>
            <person name="Sant C."/>
            <person name="Martinez R."/>
            <person name="Fernandez C."/>
        </authorList>
    </citation>
    <scope>NUCLEOTIDE SEQUENCE [LARGE SCALE GENOMIC DNA]</scope>
    <source>
        <strain evidence="7 8">B24</strain>
    </source>
</reference>
<dbReference type="InterPro" id="IPR051446">
    <property type="entry name" value="HTH_trans_reg/aminotransferase"/>
</dbReference>
<accession>A0A7D8AJ80</accession>